<proteinExistence type="predicted"/>
<reference evidence="2 3" key="1">
    <citation type="journal article" date="2020" name="ISME J.">
        <title>Uncovering the hidden diversity of litter-decomposition mechanisms in mushroom-forming fungi.</title>
        <authorList>
            <person name="Floudas D."/>
            <person name="Bentzer J."/>
            <person name="Ahren D."/>
            <person name="Johansson T."/>
            <person name="Persson P."/>
            <person name="Tunlid A."/>
        </authorList>
    </citation>
    <scope>NUCLEOTIDE SEQUENCE [LARGE SCALE GENOMIC DNA]</scope>
    <source>
        <strain evidence="2 3">CBS 291.85</strain>
    </source>
</reference>
<dbReference type="Gene3D" id="3.30.420.10">
    <property type="entry name" value="Ribonuclease H-like superfamily/Ribonuclease H"/>
    <property type="match status" value="1"/>
</dbReference>
<name>A0A8H5FJG9_9AGAR</name>
<evidence type="ECO:0000313" key="2">
    <source>
        <dbReference type="EMBL" id="KAF5338862.1"/>
    </source>
</evidence>
<dbReference type="PANTHER" id="PTHR46564:SF1">
    <property type="entry name" value="TRANSPOSASE"/>
    <property type="match status" value="1"/>
</dbReference>
<dbReference type="OrthoDB" id="2142724at2759"/>
<organism evidence="2 3">
    <name type="scientific">Tetrapyrgos nigripes</name>
    <dbReference type="NCBI Taxonomy" id="182062"/>
    <lineage>
        <taxon>Eukaryota</taxon>
        <taxon>Fungi</taxon>
        <taxon>Dikarya</taxon>
        <taxon>Basidiomycota</taxon>
        <taxon>Agaricomycotina</taxon>
        <taxon>Agaricomycetes</taxon>
        <taxon>Agaricomycetidae</taxon>
        <taxon>Agaricales</taxon>
        <taxon>Marasmiineae</taxon>
        <taxon>Marasmiaceae</taxon>
        <taxon>Tetrapyrgos</taxon>
    </lineage>
</organism>
<dbReference type="InterPro" id="IPR038717">
    <property type="entry name" value="Tc1-like_DDE_dom"/>
</dbReference>
<evidence type="ECO:0000313" key="3">
    <source>
        <dbReference type="Proteomes" id="UP000559256"/>
    </source>
</evidence>
<sequence length="121" mass="13783">MFKDTVDTDIFVTFLREQVAPILTPYPGPRSVLMLDNAPIHHAEEIRALVEDECGARLIYLPPYSPHLNPAEQAFSFIKSYLKRHENEVVDQDSRIDVIHRATQAITSDNAVAWIKDCGYD</sequence>
<gene>
    <name evidence="2" type="ORF">D9758_015558</name>
</gene>
<dbReference type="Pfam" id="PF13358">
    <property type="entry name" value="DDE_3"/>
    <property type="match status" value="1"/>
</dbReference>
<dbReference type="EMBL" id="JAACJM010000190">
    <property type="protein sequence ID" value="KAF5338862.1"/>
    <property type="molecule type" value="Genomic_DNA"/>
</dbReference>
<accession>A0A8H5FJG9</accession>
<protein>
    <recommendedName>
        <fullName evidence="1">Tc1-like transposase DDE domain-containing protein</fullName>
    </recommendedName>
</protein>
<dbReference type="GO" id="GO:0003676">
    <property type="term" value="F:nucleic acid binding"/>
    <property type="evidence" value="ECO:0007669"/>
    <property type="project" value="InterPro"/>
</dbReference>
<dbReference type="PANTHER" id="PTHR46564">
    <property type="entry name" value="TRANSPOSASE"/>
    <property type="match status" value="1"/>
</dbReference>
<feature type="domain" description="Tc1-like transposase DDE" evidence="1">
    <location>
        <begin position="2"/>
        <end position="85"/>
    </location>
</feature>
<dbReference type="AlphaFoldDB" id="A0A8H5FJG9"/>
<keyword evidence="3" id="KW-1185">Reference proteome</keyword>
<dbReference type="InterPro" id="IPR036397">
    <property type="entry name" value="RNaseH_sf"/>
</dbReference>
<comment type="caution">
    <text evidence="2">The sequence shown here is derived from an EMBL/GenBank/DDBJ whole genome shotgun (WGS) entry which is preliminary data.</text>
</comment>
<dbReference type="Proteomes" id="UP000559256">
    <property type="component" value="Unassembled WGS sequence"/>
</dbReference>
<evidence type="ECO:0000259" key="1">
    <source>
        <dbReference type="Pfam" id="PF13358"/>
    </source>
</evidence>